<evidence type="ECO:0000313" key="4">
    <source>
        <dbReference type="Proteomes" id="UP001224775"/>
    </source>
</evidence>
<gene>
    <name evidence="3" type="ORF">QTG54_007773</name>
</gene>
<dbReference type="EMBL" id="JATAAI010000013">
    <property type="protein sequence ID" value="KAK1741295.1"/>
    <property type="molecule type" value="Genomic_DNA"/>
</dbReference>
<feature type="compositionally biased region" description="Basic and acidic residues" evidence="1">
    <location>
        <begin position="375"/>
        <end position="401"/>
    </location>
</feature>
<comment type="caution">
    <text evidence="3">The sequence shown here is derived from an EMBL/GenBank/DDBJ whole genome shotgun (WGS) entry which is preliminary data.</text>
</comment>
<feature type="region of interest" description="Disordered" evidence="1">
    <location>
        <begin position="375"/>
        <end position="409"/>
    </location>
</feature>
<keyword evidence="2" id="KW-0472">Membrane</keyword>
<keyword evidence="4" id="KW-1185">Reference proteome</keyword>
<evidence type="ECO:0000256" key="2">
    <source>
        <dbReference type="SAM" id="Phobius"/>
    </source>
</evidence>
<dbReference type="AlphaFoldDB" id="A0AAD8Y941"/>
<feature type="transmembrane region" description="Helical" evidence="2">
    <location>
        <begin position="312"/>
        <end position="337"/>
    </location>
</feature>
<keyword evidence="2" id="KW-0812">Transmembrane</keyword>
<accession>A0AAD8Y941</accession>
<proteinExistence type="predicted"/>
<sequence length="409" mass="43457">MKFYANSSSKFEIQGHTEKHCVTLCFYHGGDIIVHSSTANSASHCLNIMCCSTPAEIASGGVNMEHLRLGDGEILDLGSESMSFDDYIEVLEEYAATQPSSNPVSCAPPLMESDVSASPTSQPSTLVQCRESLTRRLGINFQRPSARKMNVNNKPVRQRVPSVRYEVDDNGYCAHHPGIQLYRRRSDDSGDWAVVRKKCPSCMSKYCPNLLGDEGENNETSNVSEDKVVESNLKRRNSFVQSIVDDFSSNGDQKILRAVGRTATVNAAVLLTAATGGLGASAIGYATGGAITAKRLSDGVAKKDDKEVTKSLAVFGCATGASIAGQALTGALMIGVVGASLPVAGAVAFGVGCASGISAGALSEWTVDGIMDKMKMQRGKEESSKVQDSDEGREKEIKDEATTSPKVCT</sequence>
<protein>
    <submittedName>
        <fullName evidence="3">Uncharacterized protein</fullName>
    </submittedName>
</protein>
<name>A0AAD8Y941_9STRA</name>
<keyword evidence="2" id="KW-1133">Transmembrane helix</keyword>
<dbReference type="Proteomes" id="UP001224775">
    <property type="component" value="Unassembled WGS sequence"/>
</dbReference>
<reference evidence="3" key="1">
    <citation type="submission" date="2023-06" db="EMBL/GenBank/DDBJ databases">
        <title>Survivors Of The Sea: Transcriptome response of Skeletonema marinoi to long-term dormancy.</title>
        <authorList>
            <person name="Pinder M.I.M."/>
            <person name="Kourtchenko O."/>
            <person name="Robertson E.K."/>
            <person name="Larsson T."/>
            <person name="Maumus F."/>
            <person name="Osuna-Cruz C.M."/>
            <person name="Vancaester E."/>
            <person name="Stenow R."/>
            <person name="Vandepoele K."/>
            <person name="Ploug H."/>
            <person name="Bruchert V."/>
            <person name="Godhe A."/>
            <person name="Topel M."/>
        </authorList>
    </citation>
    <scope>NUCLEOTIDE SEQUENCE</scope>
    <source>
        <strain evidence="3">R05AC</strain>
    </source>
</reference>
<evidence type="ECO:0000256" key="1">
    <source>
        <dbReference type="SAM" id="MobiDB-lite"/>
    </source>
</evidence>
<organism evidence="3 4">
    <name type="scientific">Skeletonema marinoi</name>
    <dbReference type="NCBI Taxonomy" id="267567"/>
    <lineage>
        <taxon>Eukaryota</taxon>
        <taxon>Sar</taxon>
        <taxon>Stramenopiles</taxon>
        <taxon>Ochrophyta</taxon>
        <taxon>Bacillariophyta</taxon>
        <taxon>Coscinodiscophyceae</taxon>
        <taxon>Thalassiosirophycidae</taxon>
        <taxon>Thalassiosirales</taxon>
        <taxon>Skeletonemataceae</taxon>
        <taxon>Skeletonema</taxon>
        <taxon>Skeletonema marinoi-dohrnii complex</taxon>
    </lineage>
</organism>
<feature type="transmembrane region" description="Helical" evidence="2">
    <location>
        <begin position="343"/>
        <end position="367"/>
    </location>
</feature>
<evidence type="ECO:0000313" key="3">
    <source>
        <dbReference type="EMBL" id="KAK1741295.1"/>
    </source>
</evidence>